<accession>A0A256GLS7</accession>
<keyword evidence="2" id="KW-1185">Reference proteome</keyword>
<gene>
    <name evidence="1" type="ORF">CEV33_4563</name>
</gene>
<evidence type="ECO:0000313" key="2">
    <source>
        <dbReference type="Proteomes" id="UP000216478"/>
    </source>
</evidence>
<feature type="non-terminal residue" evidence="1">
    <location>
        <position position="31"/>
    </location>
</feature>
<protein>
    <submittedName>
        <fullName evidence="1">Uncharacterized protein</fullName>
    </submittedName>
</protein>
<organism evidence="1 2">
    <name type="scientific">Brucella grignonensis</name>
    <dbReference type="NCBI Taxonomy" id="94627"/>
    <lineage>
        <taxon>Bacteria</taxon>
        <taxon>Pseudomonadati</taxon>
        <taxon>Pseudomonadota</taxon>
        <taxon>Alphaproteobacteria</taxon>
        <taxon>Hyphomicrobiales</taxon>
        <taxon>Brucellaceae</taxon>
        <taxon>Brucella/Ochrobactrum group</taxon>
        <taxon>Brucella</taxon>
    </lineage>
</organism>
<comment type="caution">
    <text evidence="1">The sequence shown here is derived from an EMBL/GenBank/DDBJ whole genome shotgun (WGS) entry which is preliminary data.</text>
</comment>
<reference evidence="1 2" key="1">
    <citation type="submission" date="2017-07" db="EMBL/GenBank/DDBJ databases">
        <title>Phylogenetic study on the rhizospheric bacterium Ochrobactrum sp. A44.</title>
        <authorList>
            <person name="Krzyzanowska D.M."/>
            <person name="Ossowicki A."/>
            <person name="Rajewska M."/>
            <person name="Maciag T."/>
            <person name="Kaczynski Z."/>
            <person name="Czerwicka M."/>
            <person name="Jafra S."/>
        </authorList>
    </citation>
    <scope>NUCLEOTIDE SEQUENCE [LARGE SCALE GENOMIC DNA]</scope>
    <source>
        <strain evidence="1 2">OgA9a</strain>
    </source>
</reference>
<proteinExistence type="predicted"/>
<dbReference type="AlphaFoldDB" id="A0A256GLS7"/>
<dbReference type="EMBL" id="NNRL01000005">
    <property type="protein sequence ID" value="OYR28133.1"/>
    <property type="molecule type" value="Genomic_DNA"/>
</dbReference>
<name>A0A256GLS7_9HYPH</name>
<sequence>MRNPADGDQPPLNGASSAAAPMPVLIALPFN</sequence>
<dbReference type="Proteomes" id="UP000216478">
    <property type="component" value="Unassembled WGS sequence"/>
</dbReference>
<evidence type="ECO:0000313" key="1">
    <source>
        <dbReference type="EMBL" id="OYR28133.1"/>
    </source>
</evidence>